<organism evidence="2 3">
    <name type="scientific">Rhinocladiella mackenziei CBS 650.93</name>
    <dbReference type="NCBI Taxonomy" id="1442369"/>
    <lineage>
        <taxon>Eukaryota</taxon>
        <taxon>Fungi</taxon>
        <taxon>Dikarya</taxon>
        <taxon>Ascomycota</taxon>
        <taxon>Pezizomycotina</taxon>
        <taxon>Eurotiomycetes</taxon>
        <taxon>Chaetothyriomycetidae</taxon>
        <taxon>Chaetothyriales</taxon>
        <taxon>Herpotrichiellaceae</taxon>
        <taxon>Rhinocladiella</taxon>
    </lineage>
</organism>
<keyword evidence="3" id="KW-1185">Reference proteome</keyword>
<dbReference type="Proteomes" id="UP000053617">
    <property type="component" value="Unassembled WGS sequence"/>
</dbReference>
<sequence>MDFLLGDFCLSCDRQTNGTAFCSSACRLTQLDHFTLAESTNFSLGDTNTKTSSTSTNLVQRPSLSLSTHGFYLPPAYDFSIHRTSSSNSLSMSLTSRPHSPKLSEQAQNDLKDYVGSFDQTRTLRRRVSMQSNEDMKTSSRA</sequence>
<protein>
    <recommendedName>
        <fullName evidence="4">Life-span regulatory factor domain-containing protein</fullName>
    </recommendedName>
</protein>
<dbReference type="InterPro" id="IPR024368">
    <property type="entry name" value="Ecl1/2/3"/>
</dbReference>
<evidence type="ECO:0008006" key="4">
    <source>
        <dbReference type="Google" id="ProtNLM"/>
    </source>
</evidence>
<dbReference type="EMBL" id="KN847478">
    <property type="protein sequence ID" value="KIX05365.1"/>
    <property type="molecule type" value="Genomic_DNA"/>
</dbReference>
<dbReference type="OrthoDB" id="2563506at2759"/>
<evidence type="ECO:0000313" key="2">
    <source>
        <dbReference type="EMBL" id="KIX05365.1"/>
    </source>
</evidence>
<accession>A0A0D2J8E0</accession>
<proteinExistence type="predicted"/>
<reference evidence="2 3" key="1">
    <citation type="submission" date="2015-01" db="EMBL/GenBank/DDBJ databases">
        <title>The Genome Sequence of Rhinocladiella mackenzie CBS 650.93.</title>
        <authorList>
            <consortium name="The Broad Institute Genomics Platform"/>
            <person name="Cuomo C."/>
            <person name="de Hoog S."/>
            <person name="Gorbushina A."/>
            <person name="Stielow B."/>
            <person name="Teixiera M."/>
            <person name="Abouelleil A."/>
            <person name="Chapman S.B."/>
            <person name="Priest M."/>
            <person name="Young S.K."/>
            <person name="Wortman J."/>
            <person name="Nusbaum C."/>
            <person name="Birren B."/>
        </authorList>
    </citation>
    <scope>NUCLEOTIDE SEQUENCE [LARGE SCALE GENOMIC DNA]</scope>
    <source>
        <strain evidence="2 3">CBS 650.93</strain>
    </source>
</reference>
<gene>
    <name evidence="2" type="ORF">Z518_06237</name>
</gene>
<feature type="region of interest" description="Disordered" evidence="1">
    <location>
        <begin position="88"/>
        <end position="111"/>
    </location>
</feature>
<dbReference type="HOGENOM" id="CLU_099513_2_0_1"/>
<evidence type="ECO:0000313" key="3">
    <source>
        <dbReference type="Proteomes" id="UP000053617"/>
    </source>
</evidence>
<dbReference type="AlphaFoldDB" id="A0A0D2J8E0"/>
<dbReference type="RefSeq" id="XP_013272501.1">
    <property type="nucleotide sequence ID" value="XM_013417047.1"/>
</dbReference>
<dbReference type="GeneID" id="25294308"/>
<dbReference type="Pfam" id="PF12855">
    <property type="entry name" value="Ecl1"/>
    <property type="match status" value="1"/>
</dbReference>
<dbReference type="VEuPathDB" id="FungiDB:Z518_06237"/>
<evidence type="ECO:0000256" key="1">
    <source>
        <dbReference type="SAM" id="MobiDB-lite"/>
    </source>
</evidence>
<name>A0A0D2J8E0_9EURO</name>